<evidence type="ECO:0000259" key="2">
    <source>
        <dbReference type="PROSITE" id="PS51782"/>
    </source>
</evidence>
<sequence length="370" mass="39496">MKKFSTAAALHVLLALAASIGSIGVVQTASAEPAARMPSSASCGFLPNAPDQHKVVRGDTLWGISGQFLKNPWCWPQVWGMNRQQIHNPHWIYPGQIVYFDRAAGRLRLGSPKGDGMDGNGGTEKLSPQVRSNGLGSDAISTIPAGLIAPFLSQPLIIEDGQMANAPHIVAAAEGRVNLGRGDKAYVQGDLADGTSFQVFRPGEAINDPVTKKVIAHEAKYLGTMKLVRPGHTSDEASTFTVVDAKEEMGIGDLLVASPLAPVLNYVPHPPATDTQARIASIYGGVENAGQNQIVTINQGSADNIDVGTVLQLYRAGELIADPISKKTIKLPDEQYGTLFIFRVFNHISYGLIMEVRDTVDVGDIARSPE</sequence>
<dbReference type="PANTHER" id="PTHR34700:SF4">
    <property type="entry name" value="PHAGE-LIKE ELEMENT PBSX PROTEIN XKDP"/>
    <property type="match status" value="1"/>
</dbReference>
<evidence type="ECO:0000256" key="1">
    <source>
        <dbReference type="SAM" id="SignalP"/>
    </source>
</evidence>
<feature type="domain" description="LysM" evidence="2">
    <location>
        <begin position="51"/>
        <end position="100"/>
    </location>
</feature>
<feature type="signal peptide" evidence="1">
    <location>
        <begin position="1"/>
        <end position="31"/>
    </location>
</feature>
<gene>
    <name evidence="3" type="ORF">GEV47_07410</name>
</gene>
<evidence type="ECO:0000313" key="3">
    <source>
        <dbReference type="EMBL" id="MQR00507.1"/>
    </source>
</evidence>
<evidence type="ECO:0000313" key="4">
    <source>
        <dbReference type="Proteomes" id="UP000451565"/>
    </source>
</evidence>
<dbReference type="SUPFAM" id="SSF54106">
    <property type="entry name" value="LysM domain"/>
    <property type="match status" value="1"/>
</dbReference>
<dbReference type="InterPro" id="IPR036779">
    <property type="entry name" value="LysM_dom_sf"/>
</dbReference>
<dbReference type="Pfam" id="PF01476">
    <property type="entry name" value="LysM"/>
    <property type="match status" value="1"/>
</dbReference>
<dbReference type="AlphaFoldDB" id="A0A843YR89"/>
<accession>A0A843YR89</accession>
<dbReference type="Gene3D" id="3.10.350.10">
    <property type="entry name" value="LysM domain"/>
    <property type="match status" value="1"/>
</dbReference>
<dbReference type="CDD" id="cd00118">
    <property type="entry name" value="LysM"/>
    <property type="match status" value="1"/>
</dbReference>
<name>A0A843YR89_9BURK</name>
<dbReference type="EMBL" id="WINI01000003">
    <property type="protein sequence ID" value="MQR00507.1"/>
    <property type="molecule type" value="Genomic_DNA"/>
</dbReference>
<keyword evidence="4" id="KW-1185">Reference proteome</keyword>
<dbReference type="InterPro" id="IPR052196">
    <property type="entry name" value="Bact_Kbp"/>
</dbReference>
<dbReference type="Proteomes" id="UP000451565">
    <property type="component" value="Unassembled WGS sequence"/>
</dbReference>
<organism evidence="3 4">
    <name type="scientific">Glaciimonas soli</name>
    <dbReference type="NCBI Taxonomy" id="2590999"/>
    <lineage>
        <taxon>Bacteria</taxon>
        <taxon>Pseudomonadati</taxon>
        <taxon>Pseudomonadota</taxon>
        <taxon>Betaproteobacteria</taxon>
        <taxon>Burkholderiales</taxon>
        <taxon>Oxalobacteraceae</taxon>
        <taxon>Glaciimonas</taxon>
    </lineage>
</organism>
<feature type="chain" id="PRO_5032572590" evidence="1">
    <location>
        <begin position="32"/>
        <end position="370"/>
    </location>
</feature>
<proteinExistence type="predicted"/>
<dbReference type="RefSeq" id="WP_153234094.1">
    <property type="nucleotide sequence ID" value="NZ_WINI01000003.1"/>
</dbReference>
<reference evidence="3 4" key="1">
    <citation type="submission" date="2019-10" db="EMBL/GenBank/DDBJ databases">
        <title>Glaciimonas soli sp. nov., a psychrophilic bacterium isolated from the forest soil of a high elevation mountain in Taiwan.</title>
        <authorList>
            <person name="Wang L.-T."/>
            <person name="Shieh W.Y."/>
        </authorList>
    </citation>
    <scope>NUCLEOTIDE SEQUENCE [LARGE SCALE GENOMIC DNA]</scope>
    <source>
        <strain evidence="3 4">GS1</strain>
    </source>
</reference>
<dbReference type="InterPro" id="IPR018392">
    <property type="entry name" value="LysM"/>
</dbReference>
<keyword evidence="1" id="KW-0732">Signal</keyword>
<protein>
    <submittedName>
        <fullName evidence="3">LysM peptidoglycan-binding domain-containing protein</fullName>
    </submittedName>
</protein>
<dbReference type="PANTHER" id="PTHR34700">
    <property type="entry name" value="POTASSIUM BINDING PROTEIN KBP"/>
    <property type="match status" value="1"/>
</dbReference>
<dbReference type="PROSITE" id="PS51782">
    <property type="entry name" value="LYSM"/>
    <property type="match status" value="1"/>
</dbReference>
<dbReference type="OrthoDB" id="9765158at2"/>
<comment type="caution">
    <text evidence="3">The sequence shown here is derived from an EMBL/GenBank/DDBJ whole genome shotgun (WGS) entry which is preliminary data.</text>
</comment>